<feature type="domain" description="Methyltransferase" evidence="1">
    <location>
        <begin position="51"/>
        <end position="127"/>
    </location>
</feature>
<proteinExistence type="predicted"/>
<dbReference type="Gene3D" id="3.40.50.150">
    <property type="entry name" value="Vaccinia Virus protein VP39"/>
    <property type="match status" value="1"/>
</dbReference>
<dbReference type="Pfam" id="PF13649">
    <property type="entry name" value="Methyltransf_25"/>
    <property type="match status" value="1"/>
</dbReference>
<dbReference type="InterPro" id="IPR029063">
    <property type="entry name" value="SAM-dependent_MTases_sf"/>
</dbReference>
<dbReference type="GO" id="GO:0016740">
    <property type="term" value="F:transferase activity"/>
    <property type="evidence" value="ECO:0007669"/>
    <property type="project" value="UniProtKB-KW"/>
</dbReference>
<dbReference type="AlphaFoldDB" id="A0A6N2QXE4"/>
<name>A0A6N2QXE4_9ACTO</name>
<dbReference type="SUPFAM" id="SSF53335">
    <property type="entry name" value="S-adenosyl-L-methionine-dependent methyltransferases"/>
    <property type="match status" value="1"/>
</dbReference>
<organism evidence="2">
    <name type="scientific">Schaalia odontolytica</name>
    <dbReference type="NCBI Taxonomy" id="1660"/>
    <lineage>
        <taxon>Bacteria</taxon>
        <taxon>Bacillati</taxon>
        <taxon>Actinomycetota</taxon>
        <taxon>Actinomycetes</taxon>
        <taxon>Actinomycetales</taxon>
        <taxon>Actinomycetaceae</taxon>
        <taxon>Schaalia</taxon>
    </lineage>
</organism>
<reference evidence="2" key="1">
    <citation type="submission" date="2019-11" db="EMBL/GenBank/DDBJ databases">
        <authorList>
            <person name="Feng L."/>
        </authorList>
    </citation>
    <scope>NUCLEOTIDE SEQUENCE</scope>
    <source>
        <strain evidence="2">AodontolyticusLFYP35</strain>
    </source>
</reference>
<evidence type="ECO:0000313" key="2">
    <source>
        <dbReference type="EMBL" id="VYS72828.1"/>
    </source>
</evidence>
<sequence length="285" mass="32110">MPHDNSPHPASINRDSKDYWNKRAATFTHYATEDYERWLMDLLSPAMGETILDMGCATGTLALPLARAGHHLHACDFAEAMLAILDQRAAAENLPITSHLLAWDEDWSRAGLDENSVDCAFASRSLMSDHTLSRISKLDATARVKAAVVVPNSLPPSSDPRLLTYLGRKAKRPSTVPEVLRALRYLGRIPVTATTNTYRPMRFNSFDEARADLRRLARPEPFTARERRLFDAYARDHFIEVPAVQPANGLSNDHSDSPQTQWVLNYPLPVVWTFIGWRTDGSEWE</sequence>
<gene>
    <name evidence="2" type="ORF">AOLFYP35_00051</name>
</gene>
<dbReference type="EMBL" id="CACRSM010000001">
    <property type="protein sequence ID" value="VYS72828.1"/>
    <property type="molecule type" value="Genomic_DNA"/>
</dbReference>
<protein>
    <submittedName>
        <fullName evidence="2">Mg-protoporphyrin IX methyl transferase</fullName>
    </submittedName>
</protein>
<dbReference type="InterPro" id="IPR041698">
    <property type="entry name" value="Methyltransf_25"/>
</dbReference>
<keyword evidence="2" id="KW-0808">Transferase</keyword>
<evidence type="ECO:0000259" key="1">
    <source>
        <dbReference type="Pfam" id="PF13649"/>
    </source>
</evidence>
<dbReference type="CDD" id="cd02440">
    <property type="entry name" value="AdoMet_MTases"/>
    <property type="match status" value="1"/>
</dbReference>
<accession>A0A6N2QXE4</accession>